<dbReference type="InterPro" id="IPR000086">
    <property type="entry name" value="NUDIX_hydrolase_dom"/>
</dbReference>
<dbReference type="CDD" id="cd18873">
    <property type="entry name" value="NUDIX_NadM_like"/>
    <property type="match status" value="1"/>
</dbReference>
<dbReference type="PROSITE" id="PS51462">
    <property type="entry name" value="NUDIX"/>
    <property type="match status" value="1"/>
</dbReference>
<dbReference type="EMBL" id="CP031166">
    <property type="protein sequence ID" value="AXV09912.1"/>
    <property type="molecule type" value="Genomic_DNA"/>
</dbReference>
<name>A0A346Y615_9ACTN</name>
<evidence type="ECO:0000256" key="1">
    <source>
        <dbReference type="ARBA" id="ARBA00005582"/>
    </source>
</evidence>
<evidence type="ECO:0000313" key="6">
    <source>
        <dbReference type="EMBL" id="AXV09912.1"/>
    </source>
</evidence>
<evidence type="ECO:0000259" key="5">
    <source>
        <dbReference type="PROSITE" id="PS51462"/>
    </source>
</evidence>
<accession>A0A346Y615</accession>
<reference evidence="6 7" key="1">
    <citation type="submission" date="2018-09" db="EMBL/GenBank/DDBJ databases">
        <title>Complete genome sequence of Euzebya sp. DY32-46 isolated from seawater of Pacific Ocean.</title>
        <authorList>
            <person name="Xu L."/>
            <person name="Wu Y.-H."/>
            <person name="Xu X.-W."/>
        </authorList>
    </citation>
    <scope>NUCLEOTIDE SEQUENCE [LARGE SCALE GENOMIC DNA]</scope>
    <source>
        <strain evidence="6 7">DY32-46</strain>
        <plasmid evidence="7">pedy32-46i</plasmid>
    </source>
</reference>
<protein>
    <submittedName>
        <fullName evidence="6">ADP-ribose pyrophosphatase</fullName>
    </submittedName>
</protein>
<dbReference type="InterPro" id="IPR015797">
    <property type="entry name" value="NUDIX_hydrolase-like_dom_sf"/>
</dbReference>
<feature type="domain" description="Nudix hydrolase" evidence="5">
    <location>
        <begin position="11"/>
        <end position="143"/>
    </location>
</feature>
<dbReference type="PROSITE" id="PS00893">
    <property type="entry name" value="NUDIX_BOX"/>
    <property type="match status" value="1"/>
</dbReference>
<comment type="similarity">
    <text evidence="1 3">Belongs to the Nudix hydrolase family.</text>
</comment>
<evidence type="ECO:0000256" key="2">
    <source>
        <dbReference type="ARBA" id="ARBA00022801"/>
    </source>
</evidence>
<dbReference type="Pfam" id="PF00293">
    <property type="entry name" value="NUDIX"/>
    <property type="match status" value="1"/>
</dbReference>
<dbReference type="SUPFAM" id="SSF55811">
    <property type="entry name" value="Nudix"/>
    <property type="match status" value="1"/>
</dbReference>
<dbReference type="InterPro" id="IPR020084">
    <property type="entry name" value="NUDIX_hydrolase_CS"/>
</dbReference>
<dbReference type="PANTHER" id="PTHR43736:SF1">
    <property type="entry name" value="DIHYDRONEOPTERIN TRIPHOSPHATE DIPHOSPHATASE"/>
    <property type="match status" value="1"/>
</dbReference>
<organism evidence="6 7">
    <name type="scientific">Euzebya pacifica</name>
    <dbReference type="NCBI Taxonomy" id="1608957"/>
    <lineage>
        <taxon>Bacteria</taxon>
        <taxon>Bacillati</taxon>
        <taxon>Actinomycetota</taxon>
        <taxon>Nitriliruptoria</taxon>
        <taxon>Euzebyales</taxon>
    </lineage>
</organism>
<evidence type="ECO:0000313" key="7">
    <source>
        <dbReference type="Proteomes" id="UP000264006"/>
    </source>
</evidence>
<gene>
    <name evidence="6" type="ORF">DVS28_b0142</name>
</gene>
<sequence>MLAGYDLGRWPSRDTVDIVLVDPAGRVLMIERGKPPYAGHGALPGGFVDHGEEPQDAAVRELAEETGLDVSADDVVFVMNSSDISRDPRGPIRTTVYAARVPAEVLDRAVGADDARDARPVHAHDLAGMKLAFDHRNLLAHALGMEQMRDRVNWRDAERLLAGVASDAARNWSFSDEVRAARAGRIASELAGHGIDTSVIGGQVVCRRQRHPGWPVHEMRWDTVMTGPAGRPIVFCVDGRKVREEPAPGPDGVAAQLADLFDRHDPRR</sequence>
<dbReference type="Gene3D" id="3.90.79.10">
    <property type="entry name" value="Nucleoside Triphosphate Pyrophosphohydrolase"/>
    <property type="match status" value="1"/>
</dbReference>
<proteinExistence type="inferred from homology"/>
<dbReference type="Proteomes" id="UP000264006">
    <property type="component" value="Plasmid pEDY32-46I"/>
</dbReference>
<dbReference type="KEGG" id="euz:DVS28_b0142"/>
<dbReference type="InterPro" id="IPR020476">
    <property type="entry name" value="Nudix_hydrolase"/>
</dbReference>
<keyword evidence="7" id="KW-1185">Reference proteome</keyword>
<evidence type="ECO:0000256" key="4">
    <source>
        <dbReference type="SAM" id="MobiDB-lite"/>
    </source>
</evidence>
<dbReference type="PRINTS" id="PR00502">
    <property type="entry name" value="NUDIXFAMILY"/>
</dbReference>
<geneLocation type="plasmid" evidence="7">
    <name>pedy32-46i</name>
</geneLocation>
<feature type="region of interest" description="Disordered" evidence="4">
    <location>
        <begin position="245"/>
        <end position="268"/>
    </location>
</feature>
<keyword evidence="6" id="KW-0614">Plasmid</keyword>
<keyword evidence="2 3" id="KW-0378">Hydrolase</keyword>
<dbReference type="GO" id="GO:0016787">
    <property type="term" value="F:hydrolase activity"/>
    <property type="evidence" value="ECO:0007669"/>
    <property type="project" value="UniProtKB-KW"/>
</dbReference>
<dbReference type="PANTHER" id="PTHR43736">
    <property type="entry name" value="ADP-RIBOSE PYROPHOSPHATASE"/>
    <property type="match status" value="1"/>
</dbReference>
<dbReference type="AlphaFoldDB" id="A0A346Y615"/>
<evidence type="ECO:0000256" key="3">
    <source>
        <dbReference type="RuleBase" id="RU003476"/>
    </source>
</evidence>